<dbReference type="AlphaFoldDB" id="A0AAU9LVL8"/>
<feature type="region of interest" description="Disordered" evidence="1">
    <location>
        <begin position="47"/>
        <end position="73"/>
    </location>
</feature>
<gene>
    <name evidence="2" type="ORF">LVIROSA_LOCUS7166</name>
</gene>
<dbReference type="Gene3D" id="2.60.40.1360">
    <property type="match status" value="1"/>
</dbReference>
<accession>A0AAU9LVL8</accession>
<evidence type="ECO:0000313" key="3">
    <source>
        <dbReference type="Proteomes" id="UP001157418"/>
    </source>
</evidence>
<sequence length="149" mass="16911">MFTARLELESGKALLRLAHLYEVGEDKDYSVMASVELKKLFPDRKEGNRDEYVGQSTKRRDGEEEACLESESEVSLGSGENGLWVMGYGFMFLSLQRMHMLSKSLKEFVSEDAVVQSVKLVAESLARHIYGQQGKKMEIFTDNTSLKEM</sequence>
<evidence type="ECO:0000256" key="1">
    <source>
        <dbReference type="SAM" id="MobiDB-lite"/>
    </source>
</evidence>
<evidence type="ECO:0000313" key="2">
    <source>
        <dbReference type="EMBL" id="CAH1419649.1"/>
    </source>
</evidence>
<protein>
    <submittedName>
        <fullName evidence="2">Uncharacterized protein</fullName>
    </submittedName>
</protein>
<comment type="caution">
    <text evidence="2">The sequence shown here is derived from an EMBL/GenBank/DDBJ whole genome shotgun (WGS) entry which is preliminary data.</text>
</comment>
<keyword evidence="3" id="KW-1185">Reference proteome</keyword>
<dbReference type="Proteomes" id="UP001157418">
    <property type="component" value="Unassembled WGS sequence"/>
</dbReference>
<reference evidence="2 3" key="1">
    <citation type="submission" date="2022-01" db="EMBL/GenBank/DDBJ databases">
        <authorList>
            <person name="Xiong W."/>
            <person name="Schranz E."/>
        </authorList>
    </citation>
    <scope>NUCLEOTIDE SEQUENCE [LARGE SCALE GENOMIC DNA]</scope>
</reference>
<proteinExistence type="predicted"/>
<organism evidence="2 3">
    <name type="scientific">Lactuca virosa</name>
    <dbReference type="NCBI Taxonomy" id="75947"/>
    <lineage>
        <taxon>Eukaryota</taxon>
        <taxon>Viridiplantae</taxon>
        <taxon>Streptophyta</taxon>
        <taxon>Embryophyta</taxon>
        <taxon>Tracheophyta</taxon>
        <taxon>Spermatophyta</taxon>
        <taxon>Magnoliopsida</taxon>
        <taxon>eudicotyledons</taxon>
        <taxon>Gunneridae</taxon>
        <taxon>Pentapetalae</taxon>
        <taxon>asterids</taxon>
        <taxon>campanulids</taxon>
        <taxon>Asterales</taxon>
        <taxon>Asteraceae</taxon>
        <taxon>Cichorioideae</taxon>
        <taxon>Cichorieae</taxon>
        <taxon>Lactucinae</taxon>
        <taxon>Lactuca</taxon>
    </lineage>
</organism>
<feature type="compositionally biased region" description="Basic and acidic residues" evidence="1">
    <location>
        <begin position="47"/>
        <end position="62"/>
    </location>
</feature>
<name>A0AAU9LVL8_9ASTR</name>
<feature type="compositionally biased region" description="Acidic residues" evidence="1">
    <location>
        <begin position="63"/>
        <end position="72"/>
    </location>
</feature>
<dbReference type="EMBL" id="CAKMRJ010000453">
    <property type="protein sequence ID" value="CAH1419649.1"/>
    <property type="molecule type" value="Genomic_DNA"/>
</dbReference>